<dbReference type="Pfam" id="PF01381">
    <property type="entry name" value="HTH_3"/>
    <property type="match status" value="1"/>
</dbReference>
<dbReference type="NCBIfam" id="TIGR02607">
    <property type="entry name" value="antidote_HigA"/>
    <property type="match status" value="1"/>
</dbReference>
<accession>A0A1I4XFX0</accession>
<dbReference type="PROSITE" id="PS50943">
    <property type="entry name" value="HTH_CROC1"/>
    <property type="match status" value="1"/>
</dbReference>
<dbReference type="EMBL" id="FOUP01000003">
    <property type="protein sequence ID" value="SFN24426.1"/>
    <property type="molecule type" value="Genomic_DNA"/>
</dbReference>
<proteinExistence type="predicted"/>
<dbReference type="InterPro" id="IPR013430">
    <property type="entry name" value="Toxin_antidote_HigA"/>
</dbReference>
<keyword evidence="6" id="KW-1185">Reference proteome</keyword>
<dbReference type="InterPro" id="IPR001387">
    <property type="entry name" value="Cro/C1-type_HTH"/>
</dbReference>
<dbReference type="SUPFAM" id="SSF47413">
    <property type="entry name" value="lambda repressor-like DNA-binding domains"/>
    <property type="match status" value="1"/>
</dbReference>
<dbReference type="EMBL" id="RBXX01000002">
    <property type="protein sequence ID" value="RKT84479.1"/>
    <property type="molecule type" value="Genomic_DNA"/>
</dbReference>
<evidence type="ECO:0000313" key="3">
    <source>
        <dbReference type="EMBL" id="RKT84479.1"/>
    </source>
</evidence>
<dbReference type="STRING" id="455193.SAMN05421805_103412"/>
<dbReference type="SMART" id="SM00530">
    <property type="entry name" value="HTH_XRE"/>
    <property type="match status" value="1"/>
</dbReference>
<evidence type="ECO:0000256" key="1">
    <source>
        <dbReference type="ARBA" id="ARBA00023125"/>
    </source>
</evidence>
<dbReference type="PANTHER" id="PTHR36924:SF1">
    <property type="entry name" value="ANTITOXIN HIGA-1"/>
    <property type="match status" value="1"/>
</dbReference>
<evidence type="ECO:0000313" key="5">
    <source>
        <dbReference type="Proteomes" id="UP000199398"/>
    </source>
</evidence>
<name>A0A1I4XFX0_9PSEU</name>
<evidence type="ECO:0000313" key="4">
    <source>
        <dbReference type="EMBL" id="SFN24426.1"/>
    </source>
</evidence>
<keyword evidence="1" id="KW-0238">DNA-binding</keyword>
<organism evidence="4 5">
    <name type="scientific">Saccharopolyspora antimicrobica</name>
    <dbReference type="NCBI Taxonomy" id="455193"/>
    <lineage>
        <taxon>Bacteria</taxon>
        <taxon>Bacillati</taxon>
        <taxon>Actinomycetota</taxon>
        <taxon>Actinomycetes</taxon>
        <taxon>Pseudonocardiales</taxon>
        <taxon>Pseudonocardiaceae</taxon>
        <taxon>Saccharopolyspora</taxon>
    </lineage>
</organism>
<dbReference type="Proteomes" id="UP000199398">
    <property type="component" value="Unassembled WGS sequence"/>
</dbReference>
<sequence length="97" mass="10763">MDIVMPPVHPGVILREEFLEPMGITEYRLAKDLGIPQTRVSAITHGRRGITADTGLRLSRYFSMSEGFWTGLQDDYDRAIAKDKLGDALDSITPISA</sequence>
<dbReference type="CDD" id="cd00093">
    <property type="entry name" value="HTH_XRE"/>
    <property type="match status" value="1"/>
</dbReference>
<dbReference type="AlphaFoldDB" id="A0A1I4XFX0"/>
<protein>
    <submittedName>
        <fullName evidence="3">Addiction module HigA family antidote</fullName>
    </submittedName>
    <submittedName>
        <fullName evidence="4">Addiction module antidote protein, HigA family</fullName>
    </submittedName>
</protein>
<dbReference type="Gene3D" id="1.10.260.40">
    <property type="entry name" value="lambda repressor-like DNA-binding domains"/>
    <property type="match status" value="1"/>
</dbReference>
<reference evidence="4 5" key="1">
    <citation type="submission" date="2016-10" db="EMBL/GenBank/DDBJ databases">
        <authorList>
            <person name="de Groot N.N."/>
        </authorList>
    </citation>
    <scope>NUCLEOTIDE SEQUENCE [LARGE SCALE GENOMIC DNA]</scope>
    <source>
        <strain evidence="4 5">CPCC 201259</strain>
    </source>
</reference>
<gene>
    <name evidence="3" type="ORF">ATL45_2795</name>
    <name evidence="4" type="ORF">SAMN05421805_103412</name>
</gene>
<dbReference type="GO" id="GO:0003677">
    <property type="term" value="F:DNA binding"/>
    <property type="evidence" value="ECO:0007669"/>
    <property type="project" value="UniProtKB-KW"/>
</dbReference>
<dbReference type="InterPro" id="IPR010982">
    <property type="entry name" value="Lambda_DNA-bd_dom_sf"/>
</dbReference>
<dbReference type="Proteomes" id="UP000270697">
    <property type="component" value="Unassembled WGS sequence"/>
</dbReference>
<evidence type="ECO:0000259" key="2">
    <source>
        <dbReference type="PROSITE" id="PS50943"/>
    </source>
</evidence>
<feature type="domain" description="HTH cro/C1-type" evidence="2">
    <location>
        <begin position="29"/>
        <end position="69"/>
    </location>
</feature>
<reference evidence="3 6" key="2">
    <citation type="submission" date="2018-10" db="EMBL/GenBank/DDBJ databases">
        <title>Sequencing the genomes of 1000 actinobacteria strains.</title>
        <authorList>
            <person name="Klenk H.-P."/>
        </authorList>
    </citation>
    <scope>NUCLEOTIDE SEQUENCE [LARGE SCALE GENOMIC DNA]</scope>
    <source>
        <strain evidence="3 6">DSM 45119</strain>
    </source>
</reference>
<dbReference type="PANTHER" id="PTHR36924">
    <property type="entry name" value="ANTITOXIN HIGA-1"/>
    <property type="match status" value="1"/>
</dbReference>
<evidence type="ECO:0000313" key="6">
    <source>
        <dbReference type="Proteomes" id="UP000270697"/>
    </source>
</evidence>